<dbReference type="EMBL" id="CM035415">
    <property type="protein sequence ID" value="KAH7427100.1"/>
    <property type="molecule type" value="Genomic_DNA"/>
</dbReference>
<dbReference type="PANTHER" id="PTHR14580:SF0">
    <property type="entry name" value="MULTIPLE MYELOMA TUMOR-ASSOCIATED PROTEIN 2"/>
    <property type="match status" value="1"/>
</dbReference>
<dbReference type="InterPro" id="IPR039207">
    <property type="entry name" value="MMTAG2-like"/>
</dbReference>
<accession>A0A8T2TXV7</accession>
<feature type="compositionally biased region" description="Basic and acidic residues" evidence="1">
    <location>
        <begin position="105"/>
        <end position="115"/>
    </location>
</feature>
<dbReference type="PANTHER" id="PTHR14580">
    <property type="entry name" value="MULTIPLE MYELOMA TUMOR-ASSOCIATED PROTEIN 2 FAMILY MEMBER"/>
    <property type="match status" value="1"/>
</dbReference>
<dbReference type="AlphaFoldDB" id="A0A8T2TXV7"/>
<name>A0A8T2TXV7_CERRI</name>
<protein>
    <recommendedName>
        <fullName evidence="2">Multiple myeloma tumor-associated protein 2-like N-terminal domain-containing protein</fullName>
    </recommendedName>
</protein>
<dbReference type="OMA" id="YNHREAS"/>
<reference evidence="3" key="1">
    <citation type="submission" date="2021-08" db="EMBL/GenBank/DDBJ databases">
        <title>WGS assembly of Ceratopteris richardii.</title>
        <authorList>
            <person name="Marchant D.B."/>
            <person name="Chen G."/>
            <person name="Jenkins J."/>
            <person name="Shu S."/>
            <person name="Leebens-Mack J."/>
            <person name="Grimwood J."/>
            <person name="Schmutz J."/>
            <person name="Soltis P."/>
            <person name="Soltis D."/>
            <person name="Chen Z.-H."/>
        </authorList>
    </citation>
    <scope>NUCLEOTIDE SEQUENCE</scope>
    <source>
        <strain evidence="3">Whitten #5841</strain>
        <tissue evidence="3">Leaf</tissue>
    </source>
</reference>
<evidence type="ECO:0000313" key="4">
    <source>
        <dbReference type="Proteomes" id="UP000825935"/>
    </source>
</evidence>
<evidence type="ECO:0000259" key="2">
    <source>
        <dbReference type="Pfam" id="PF10159"/>
    </source>
</evidence>
<evidence type="ECO:0000256" key="1">
    <source>
        <dbReference type="SAM" id="MobiDB-lite"/>
    </source>
</evidence>
<dbReference type="Proteomes" id="UP000825935">
    <property type="component" value="Chromosome 10"/>
</dbReference>
<dbReference type="InterPro" id="IPR019315">
    <property type="entry name" value="MMTA2_N"/>
</dbReference>
<evidence type="ECO:0000313" key="3">
    <source>
        <dbReference type="EMBL" id="KAH7427100.1"/>
    </source>
</evidence>
<feature type="compositionally biased region" description="Basic and acidic residues" evidence="1">
    <location>
        <begin position="158"/>
        <end position="225"/>
    </location>
</feature>
<keyword evidence="4" id="KW-1185">Reference proteome</keyword>
<gene>
    <name evidence="3" type="ORF">KP509_10G030400</name>
</gene>
<feature type="domain" description="Multiple myeloma tumor-associated protein 2-like N-terminal" evidence="2">
    <location>
        <begin position="8"/>
        <end position="85"/>
    </location>
</feature>
<dbReference type="OrthoDB" id="5390672at2759"/>
<organism evidence="3 4">
    <name type="scientific">Ceratopteris richardii</name>
    <name type="common">Triangle waterfern</name>
    <dbReference type="NCBI Taxonomy" id="49495"/>
    <lineage>
        <taxon>Eukaryota</taxon>
        <taxon>Viridiplantae</taxon>
        <taxon>Streptophyta</taxon>
        <taxon>Embryophyta</taxon>
        <taxon>Tracheophyta</taxon>
        <taxon>Polypodiopsida</taxon>
        <taxon>Polypodiidae</taxon>
        <taxon>Polypodiales</taxon>
        <taxon>Pteridineae</taxon>
        <taxon>Pteridaceae</taxon>
        <taxon>Parkerioideae</taxon>
        <taxon>Ceratopteris</taxon>
    </lineage>
</organism>
<sequence>MYHPSRGGVRGGRDQFNWEDVKTDKHRENYLGHSVKAPVGRWQKGKDLTWYAREHDGDLDAEEALKAEIRKVKEEEEQAMRELLGLAPKKEKRIQGSRLNKQETAELFKRGKTEEDLAPGYTKGERVQGLGFAPAPRHTSGKSVLLKQSTSEVILQERFPEKNGSHDDSSVLAVESHKPEKDADFDHRKKVEKREAKERRREERREGKRDKRHKIDMDERRHHRK</sequence>
<feature type="region of interest" description="Disordered" evidence="1">
    <location>
        <begin position="105"/>
        <end position="225"/>
    </location>
</feature>
<comment type="caution">
    <text evidence="3">The sequence shown here is derived from an EMBL/GenBank/DDBJ whole genome shotgun (WGS) entry which is preliminary data.</text>
</comment>
<dbReference type="Pfam" id="PF10159">
    <property type="entry name" value="MMtag"/>
    <property type="match status" value="1"/>
</dbReference>
<proteinExistence type="predicted"/>